<accession>K6Q1X7</accession>
<reference evidence="3" key="1">
    <citation type="submission" date="2010-10" db="EMBL/GenBank/DDBJ databases">
        <authorList>
            <consortium name="US DOE Joint Genome Institute (JGI-PGF)"/>
            <person name="Lucas S."/>
            <person name="Copeland A."/>
            <person name="Lapidus A."/>
            <person name="Bruce D."/>
            <person name="Goodwin L."/>
            <person name="Pitluck S."/>
            <person name="Kyrpides N."/>
            <person name="Mavromatis K."/>
            <person name="Detter J.C."/>
            <person name="Han C."/>
            <person name="Land M."/>
            <person name="Hauser L."/>
            <person name="Markowitz V."/>
            <person name="Cheng J.-F."/>
            <person name="Hugenholtz P."/>
            <person name="Woyke T."/>
            <person name="Wu D."/>
            <person name="Pukall R."/>
            <person name="Wahrenburg C."/>
            <person name="Brambilla E."/>
            <person name="Klenk H.-P."/>
            <person name="Eisen J.A."/>
        </authorList>
    </citation>
    <scope>NUCLEOTIDE SEQUENCE [LARGE SCALE GENOMIC DNA]</scope>
    <source>
        <strain evidence="3">DSM 13965</strain>
    </source>
</reference>
<feature type="compositionally biased region" description="Low complexity" evidence="1">
    <location>
        <begin position="268"/>
        <end position="283"/>
    </location>
</feature>
<reference evidence="3" key="2">
    <citation type="submission" date="2012-10" db="EMBL/GenBank/DDBJ databases">
        <title>Improved high-quality draft of Thermaerobacter subterraneus C21, DSM 13965.</title>
        <authorList>
            <consortium name="DOE Joint Genome Institute"/>
            <person name="Eisen J."/>
            <person name="Huntemann M."/>
            <person name="Wei C.-L."/>
            <person name="Han J."/>
            <person name="Detter J.C."/>
            <person name="Han C."/>
            <person name="Tapia R."/>
            <person name="Chen A."/>
            <person name="Kyrpides N."/>
            <person name="Mavromatis K."/>
            <person name="Markowitz V."/>
            <person name="Szeto E."/>
            <person name="Ivanova N."/>
            <person name="Mikhailova N."/>
            <person name="Ovchinnikova G."/>
            <person name="Pagani I."/>
            <person name="Pati A."/>
            <person name="Goodwin L."/>
            <person name="Nordberg H.P."/>
            <person name="Cantor M.N."/>
            <person name="Hua S.X."/>
            <person name="Woyke T."/>
            <person name="Eisen J."/>
            <person name="Klenk H.-P."/>
        </authorList>
    </citation>
    <scope>NUCLEOTIDE SEQUENCE [LARGE SCALE GENOMIC DNA]</scope>
    <source>
        <strain evidence="3">DSM 13965</strain>
    </source>
</reference>
<feature type="region of interest" description="Disordered" evidence="1">
    <location>
        <begin position="266"/>
        <end position="294"/>
    </location>
</feature>
<sequence>MQLPESGLLLLPEQRTSGVKVAGRSGRHTRRRPARIPEGAAVLCTVGPGYSRPVARIAGRPAVRCRKAGWLLGWLMVLAAVLLGLPSGLAHASTGGADQGKSPEQASPQRAGSPDEPVSHLVAPDDVQAAEAYLRQRFADRFGGLYLQDAGNGQFTVVVVVTRPLGAGGEEALRQRLGGKPLRFVEGRYTLAELERIQGTLTQAMPRLQEQGVQVVWSGVDVRTNRVRLGVASDLEQAQAAVRHLPGAEAIVVVEAEPVQLLGAEGGPAVTPAPSPAATVADGGAERDAGAGGAPVRPGGWWAALLTALRRWWAALVAVFH</sequence>
<gene>
    <name evidence="3" type="ORF">ThesuDRAFT_00927</name>
</gene>
<organism evidence="3 4">
    <name type="scientific">Thermaerobacter subterraneus DSM 13965</name>
    <dbReference type="NCBI Taxonomy" id="867903"/>
    <lineage>
        <taxon>Bacteria</taxon>
        <taxon>Bacillati</taxon>
        <taxon>Bacillota</taxon>
        <taxon>Clostridia</taxon>
        <taxon>Eubacteriales</taxon>
        <taxon>Clostridiales Family XVII. Incertae Sedis</taxon>
        <taxon>Thermaerobacter</taxon>
    </lineage>
</organism>
<keyword evidence="2" id="KW-0472">Membrane</keyword>
<comment type="caution">
    <text evidence="3">The sequence shown here is derived from an EMBL/GenBank/DDBJ whole genome shotgun (WGS) entry which is preliminary data.</text>
</comment>
<evidence type="ECO:0000256" key="2">
    <source>
        <dbReference type="SAM" id="Phobius"/>
    </source>
</evidence>
<dbReference type="Proteomes" id="UP000005710">
    <property type="component" value="Unassembled WGS sequence"/>
</dbReference>
<evidence type="ECO:0000313" key="3">
    <source>
        <dbReference type="EMBL" id="EKP95188.1"/>
    </source>
</evidence>
<proteinExistence type="predicted"/>
<evidence type="ECO:0008006" key="5">
    <source>
        <dbReference type="Google" id="ProtNLM"/>
    </source>
</evidence>
<name>K6Q1X7_9FIRM</name>
<keyword evidence="2" id="KW-1133">Transmembrane helix</keyword>
<keyword evidence="4" id="KW-1185">Reference proteome</keyword>
<feature type="transmembrane region" description="Helical" evidence="2">
    <location>
        <begin position="70"/>
        <end position="89"/>
    </location>
</feature>
<dbReference type="AlphaFoldDB" id="K6Q1X7"/>
<dbReference type="HOGENOM" id="CLU_949759_0_0_9"/>
<dbReference type="EMBL" id="AENY02000002">
    <property type="protein sequence ID" value="EKP95188.1"/>
    <property type="molecule type" value="Genomic_DNA"/>
</dbReference>
<keyword evidence="2" id="KW-0812">Transmembrane</keyword>
<evidence type="ECO:0000313" key="4">
    <source>
        <dbReference type="Proteomes" id="UP000005710"/>
    </source>
</evidence>
<feature type="region of interest" description="Disordered" evidence="1">
    <location>
        <begin position="92"/>
        <end position="119"/>
    </location>
</feature>
<protein>
    <recommendedName>
        <fullName evidence="5">Peptidase S1A alpha-lytic prodomain domain-containing protein</fullName>
    </recommendedName>
</protein>
<evidence type="ECO:0000256" key="1">
    <source>
        <dbReference type="SAM" id="MobiDB-lite"/>
    </source>
</evidence>